<gene>
    <name evidence="7" type="ORF">D1164_16570</name>
</gene>
<dbReference type="InterPro" id="IPR013766">
    <property type="entry name" value="Thioredoxin_domain"/>
</dbReference>
<name>A0A399CYX8_9BACT</name>
<dbReference type="InterPro" id="IPR036249">
    <property type="entry name" value="Thioredoxin-like_sf"/>
</dbReference>
<evidence type="ECO:0000259" key="6">
    <source>
        <dbReference type="PROSITE" id="PS51352"/>
    </source>
</evidence>
<evidence type="ECO:0000256" key="3">
    <source>
        <dbReference type="ARBA" id="ARBA00023157"/>
    </source>
</evidence>
<dbReference type="Proteomes" id="UP000266441">
    <property type="component" value="Unassembled WGS sequence"/>
</dbReference>
<dbReference type="Gene3D" id="3.40.30.10">
    <property type="entry name" value="Glutaredoxin"/>
    <property type="match status" value="1"/>
</dbReference>
<dbReference type="InterPro" id="IPR025380">
    <property type="entry name" value="DUF4369"/>
</dbReference>
<evidence type="ECO:0000313" key="8">
    <source>
        <dbReference type="Proteomes" id="UP000266441"/>
    </source>
</evidence>
<dbReference type="Pfam" id="PF08534">
    <property type="entry name" value="Redoxin"/>
    <property type="match status" value="1"/>
</dbReference>
<dbReference type="PANTHER" id="PTHR42852:SF6">
    <property type="entry name" value="THIOL:DISULFIDE INTERCHANGE PROTEIN DSBE"/>
    <property type="match status" value="1"/>
</dbReference>
<comment type="subcellular location">
    <subcellularLocation>
        <location evidence="1">Cell envelope</location>
    </subcellularLocation>
</comment>
<evidence type="ECO:0000256" key="2">
    <source>
        <dbReference type="ARBA" id="ARBA00022748"/>
    </source>
</evidence>
<evidence type="ECO:0000256" key="1">
    <source>
        <dbReference type="ARBA" id="ARBA00004196"/>
    </source>
</evidence>
<dbReference type="GO" id="GO:0017004">
    <property type="term" value="P:cytochrome complex assembly"/>
    <property type="evidence" value="ECO:0007669"/>
    <property type="project" value="UniProtKB-KW"/>
</dbReference>
<evidence type="ECO:0000313" key="7">
    <source>
        <dbReference type="EMBL" id="RIH64168.1"/>
    </source>
</evidence>
<reference evidence="7 8" key="1">
    <citation type="journal article" date="2015" name="Int. J. Syst. Evol. Microbiol.">
        <title>Mariniphaga sediminis sp. nov., isolated from coastal sediment.</title>
        <authorList>
            <person name="Wang F.Q."/>
            <person name="Shen Q.Y."/>
            <person name="Chen G.J."/>
            <person name="Du Z.J."/>
        </authorList>
    </citation>
    <scope>NUCLEOTIDE SEQUENCE [LARGE SCALE GENOMIC DNA]</scope>
    <source>
        <strain evidence="7 8">SY21</strain>
    </source>
</reference>
<dbReference type="OrthoDB" id="9794348at2"/>
<dbReference type="AlphaFoldDB" id="A0A399CYX8"/>
<comment type="caution">
    <text evidence="7">The sequence shown here is derived from an EMBL/GenBank/DDBJ whole genome shotgun (WGS) entry which is preliminary data.</text>
</comment>
<keyword evidence="4" id="KW-0676">Redox-active center</keyword>
<organism evidence="7 8">
    <name type="scientific">Mariniphaga sediminis</name>
    <dbReference type="NCBI Taxonomy" id="1628158"/>
    <lineage>
        <taxon>Bacteria</taxon>
        <taxon>Pseudomonadati</taxon>
        <taxon>Bacteroidota</taxon>
        <taxon>Bacteroidia</taxon>
        <taxon>Marinilabiliales</taxon>
        <taxon>Prolixibacteraceae</taxon>
        <taxon>Mariniphaga</taxon>
    </lineage>
</organism>
<proteinExistence type="predicted"/>
<dbReference type="InterPro" id="IPR050553">
    <property type="entry name" value="Thioredoxin_ResA/DsbE_sf"/>
</dbReference>
<dbReference type="RefSeq" id="WP_119351000.1">
    <property type="nucleotide sequence ID" value="NZ_QWET01000013.1"/>
</dbReference>
<keyword evidence="3" id="KW-1015">Disulfide bond</keyword>
<evidence type="ECO:0000256" key="5">
    <source>
        <dbReference type="SAM" id="MobiDB-lite"/>
    </source>
</evidence>
<evidence type="ECO:0000256" key="4">
    <source>
        <dbReference type="ARBA" id="ARBA00023284"/>
    </source>
</evidence>
<feature type="domain" description="Thioredoxin" evidence="6">
    <location>
        <begin position="222"/>
        <end position="376"/>
    </location>
</feature>
<dbReference type="InterPro" id="IPR013740">
    <property type="entry name" value="Redoxin"/>
</dbReference>
<protein>
    <submittedName>
        <fullName evidence="7">DUF4369 domain-containing protein</fullName>
    </submittedName>
</protein>
<dbReference type="SUPFAM" id="SSF52833">
    <property type="entry name" value="Thioredoxin-like"/>
    <property type="match status" value="1"/>
</dbReference>
<dbReference type="Pfam" id="PF14289">
    <property type="entry name" value="DUF4369"/>
    <property type="match status" value="1"/>
</dbReference>
<dbReference type="PROSITE" id="PS51352">
    <property type="entry name" value="THIOREDOXIN_2"/>
    <property type="match status" value="1"/>
</dbReference>
<sequence length="376" mass="43531">MKNAILFLLIVILAGCQQDNKYILNGSFDGPQNEEWIYMVKFPGNYNDRDSAKIENGKFVFTGIIDTPQVYYMHYQMDKIIGVNTFFLEPGTLNATINLDNWDLNSKVEGGKLNDEYNKFLAERLEKFLNSIFELQRKAANARKDRLKEINDSISMLWSADFNFSMNYIKNNSNSLAALHSFYMLYNGCTVDETSQILSQFHPSLHNTLLYKKILDENQERIERREKANSISLTNETKIVKSDFKGAPVFETIIKQNPNKVLYVDFWATWCGPCKQEFPSSKKLYEEIDTTKISMIYLCISSEEENWKQTIKLEGLKGQHFFIDDEVMKKLENDYNLKIPGIPRYIIIGKDGKIVNEDAPRPSSEETKKLLIQLSS</sequence>
<dbReference type="CDD" id="cd02966">
    <property type="entry name" value="TlpA_like_family"/>
    <property type="match status" value="1"/>
</dbReference>
<feature type="compositionally biased region" description="Basic and acidic residues" evidence="5">
    <location>
        <begin position="357"/>
        <end position="369"/>
    </location>
</feature>
<feature type="region of interest" description="Disordered" evidence="5">
    <location>
        <begin position="357"/>
        <end position="376"/>
    </location>
</feature>
<accession>A0A399CYX8</accession>
<dbReference type="EMBL" id="QWET01000013">
    <property type="protein sequence ID" value="RIH64168.1"/>
    <property type="molecule type" value="Genomic_DNA"/>
</dbReference>
<dbReference type="GO" id="GO:0030313">
    <property type="term" value="C:cell envelope"/>
    <property type="evidence" value="ECO:0007669"/>
    <property type="project" value="UniProtKB-SubCell"/>
</dbReference>
<dbReference type="GO" id="GO:0016491">
    <property type="term" value="F:oxidoreductase activity"/>
    <property type="evidence" value="ECO:0007669"/>
    <property type="project" value="InterPro"/>
</dbReference>
<keyword evidence="2" id="KW-0201">Cytochrome c-type biogenesis</keyword>
<keyword evidence="8" id="KW-1185">Reference proteome</keyword>
<dbReference type="PROSITE" id="PS51257">
    <property type="entry name" value="PROKAR_LIPOPROTEIN"/>
    <property type="match status" value="1"/>
</dbReference>
<dbReference type="PANTHER" id="PTHR42852">
    <property type="entry name" value="THIOL:DISULFIDE INTERCHANGE PROTEIN DSBE"/>
    <property type="match status" value="1"/>
</dbReference>